<organism evidence="2">
    <name type="scientific">marine sediment metagenome</name>
    <dbReference type="NCBI Taxonomy" id="412755"/>
    <lineage>
        <taxon>unclassified sequences</taxon>
        <taxon>metagenomes</taxon>
        <taxon>ecological metagenomes</taxon>
    </lineage>
</organism>
<sequence length="162" mass="18406">MKEMSSLENKGGSQSRRNKQGARSEAECQRQRGDLHEGYLSTQTVGHNGGEGASPPSFLVYNKDNVNAQLHMARGLITMWDYLVYKGRIGTIQVVLQCKTEPSTLKIMPVKCHSRYFDDGRLYMSRKIKRRLGKYNKVPGLMETLTYDPKKIGKREAWSSFG</sequence>
<feature type="compositionally biased region" description="Basic and acidic residues" evidence="1">
    <location>
        <begin position="22"/>
        <end position="37"/>
    </location>
</feature>
<feature type="non-terminal residue" evidence="2">
    <location>
        <position position="162"/>
    </location>
</feature>
<name>X1UQQ9_9ZZZZ</name>
<comment type="caution">
    <text evidence="2">The sequence shown here is derived from an EMBL/GenBank/DDBJ whole genome shotgun (WGS) entry which is preliminary data.</text>
</comment>
<dbReference type="AlphaFoldDB" id="X1UQQ9"/>
<gene>
    <name evidence="2" type="ORF">S12H4_28231</name>
</gene>
<dbReference type="EMBL" id="BARW01016183">
    <property type="protein sequence ID" value="GAJ02221.1"/>
    <property type="molecule type" value="Genomic_DNA"/>
</dbReference>
<reference evidence="2" key="1">
    <citation type="journal article" date="2014" name="Front. Microbiol.">
        <title>High frequency of phylogenetically diverse reductive dehalogenase-homologous genes in deep subseafloor sedimentary metagenomes.</title>
        <authorList>
            <person name="Kawai M."/>
            <person name="Futagami T."/>
            <person name="Toyoda A."/>
            <person name="Takaki Y."/>
            <person name="Nishi S."/>
            <person name="Hori S."/>
            <person name="Arai W."/>
            <person name="Tsubouchi T."/>
            <person name="Morono Y."/>
            <person name="Uchiyama I."/>
            <person name="Ito T."/>
            <person name="Fujiyama A."/>
            <person name="Inagaki F."/>
            <person name="Takami H."/>
        </authorList>
    </citation>
    <scope>NUCLEOTIDE SEQUENCE</scope>
    <source>
        <strain evidence="2">Expedition CK06-06</strain>
    </source>
</reference>
<proteinExistence type="predicted"/>
<feature type="compositionally biased region" description="Polar residues" evidence="1">
    <location>
        <begin position="1"/>
        <end position="15"/>
    </location>
</feature>
<feature type="region of interest" description="Disordered" evidence="1">
    <location>
        <begin position="1"/>
        <end position="48"/>
    </location>
</feature>
<protein>
    <submittedName>
        <fullName evidence="2">Uncharacterized protein</fullName>
    </submittedName>
</protein>
<accession>X1UQQ9</accession>
<evidence type="ECO:0000313" key="2">
    <source>
        <dbReference type="EMBL" id="GAJ02221.1"/>
    </source>
</evidence>
<evidence type="ECO:0000256" key="1">
    <source>
        <dbReference type="SAM" id="MobiDB-lite"/>
    </source>
</evidence>